<dbReference type="PANTHER" id="PTHR42953:SF3">
    <property type="entry name" value="HIGH-AFFINITY ZINC UPTAKE SYSTEM PROTEIN ZNUA"/>
    <property type="match status" value="1"/>
</dbReference>
<evidence type="ECO:0000256" key="1">
    <source>
        <dbReference type="ARBA" id="ARBA00011028"/>
    </source>
</evidence>
<dbReference type="PROSITE" id="PS51257">
    <property type="entry name" value="PROKAR_LIPOPROTEIN"/>
    <property type="match status" value="1"/>
</dbReference>
<dbReference type="Pfam" id="PF01297">
    <property type="entry name" value="ZnuA"/>
    <property type="match status" value="1"/>
</dbReference>
<organism evidence="6 7">
    <name type="scientific">Ornithinimicrobium ciconiae</name>
    <dbReference type="NCBI Taxonomy" id="2594265"/>
    <lineage>
        <taxon>Bacteria</taxon>
        <taxon>Bacillati</taxon>
        <taxon>Actinomycetota</taxon>
        <taxon>Actinomycetes</taxon>
        <taxon>Micrococcales</taxon>
        <taxon>Ornithinimicrobiaceae</taxon>
        <taxon>Ornithinimicrobium</taxon>
    </lineage>
</organism>
<dbReference type="GO" id="GO:0046872">
    <property type="term" value="F:metal ion binding"/>
    <property type="evidence" value="ECO:0007669"/>
    <property type="project" value="InterPro"/>
</dbReference>
<feature type="signal peptide" evidence="5">
    <location>
        <begin position="1"/>
        <end position="19"/>
    </location>
</feature>
<protein>
    <submittedName>
        <fullName evidence="6">Zinc ABC transporter substrate-binding protein</fullName>
    </submittedName>
</protein>
<gene>
    <name evidence="6" type="ORF">FNH13_12415</name>
</gene>
<dbReference type="EMBL" id="CP041616">
    <property type="protein sequence ID" value="QDO89025.1"/>
    <property type="molecule type" value="Genomic_DNA"/>
</dbReference>
<dbReference type="Gene3D" id="3.40.50.1980">
    <property type="entry name" value="Nitrogenase molybdenum iron protein domain"/>
    <property type="match status" value="2"/>
</dbReference>
<dbReference type="GO" id="GO:0030001">
    <property type="term" value="P:metal ion transport"/>
    <property type="evidence" value="ECO:0007669"/>
    <property type="project" value="InterPro"/>
</dbReference>
<dbReference type="OrthoDB" id="9810636at2"/>
<dbReference type="SUPFAM" id="SSF53807">
    <property type="entry name" value="Helical backbone' metal receptor"/>
    <property type="match status" value="1"/>
</dbReference>
<comment type="similarity">
    <text evidence="1">Belongs to the bacterial solute-binding protein 9 family.</text>
</comment>
<dbReference type="Proteomes" id="UP000315395">
    <property type="component" value="Chromosome"/>
</dbReference>
<evidence type="ECO:0000256" key="5">
    <source>
        <dbReference type="SAM" id="SignalP"/>
    </source>
</evidence>
<feature type="region of interest" description="Disordered" evidence="4">
    <location>
        <begin position="123"/>
        <end position="198"/>
    </location>
</feature>
<keyword evidence="7" id="KW-1185">Reference proteome</keyword>
<evidence type="ECO:0000256" key="3">
    <source>
        <dbReference type="ARBA" id="ARBA00022729"/>
    </source>
</evidence>
<dbReference type="AlphaFoldDB" id="A0A516GBW6"/>
<dbReference type="InterPro" id="IPR006127">
    <property type="entry name" value="ZnuA-like"/>
</dbReference>
<feature type="compositionally biased region" description="Basic and acidic residues" evidence="4">
    <location>
        <begin position="181"/>
        <end position="192"/>
    </location>
</feature>
<keyword evidence="3 5" id="KW-0732">Signal</keyword>
<dbReference type="InterPro" id="IPR050492">
    <property type="entry name" value="Bact_metal-bind_prot9"/>
</dbReference>
<proteinExistence type="inferred from homology"/>
<evidence type="ECO:0000256" key="2">
    <source>
        <dbReference type="ARBA" id="ARBA00022448"/>
    </source>
</evidence>
<evidence type="ECO:0000313" key="6">
    <source>
        <dbReference type="EMBL" id="QDO89025.1"/>
    </source>
</evidence>
<sequence length="363" mass="38298">MTRRPLAFTAPLIAATALASCGSSDSGGPSGEEVRLHVVTAFYPLQFATQRVVGGAEGVSIETLASPGADAHDLELTPRQLASVSEADLVVYSARMQPAVDEAVAAQAADRSLDAATVADLVEHGDDDPADGPDGHDHESHEGHDHHEDADGEPHEGHDHGDEHADSHDHEDADSHEDEGADGHEGHDHGPLDPHFWLDPQRYSTVSEAIAEDLAALDPDNAETYRANAADFSAELQDLDQEFMTALADCEHDTLVTTHEAFGYLAERYGLHQVGITGIYSGAEASPARMAEITREVAALNVPAIYAESSLGGDLAEVIAAETGTEVLVLDPIEGITADSPGADYLEVMRANLTSLRQGQGCA</sequence>
<keyword evidence="2" id="KW-0813">Transport</keyword>
<dbReference type="KEGG" id="orz:FNH13_12415"/>
<feature type="compositionally biased region" description="Basic and acidic residues" evidence="4">
    <location>
        <begin position="133"/>
        <end position="173"/>
    </location>
</feature>
<accession>A0A516GBW6</accession>
<dbReference type="RefSeq" id="WP_143783702.1">
    <property type="nucleotide sequence ID" value="NZ_CP041616.1"/>
</dbReference>
<reference evidence="6 7" key="1">
    <citation type="submission" date="2019-07" db="EMBL/GenBank/DDBJ databases">
        <title>complete genome sequencing of Ornithinimicrobium sp. H23M54.</title>
        <authorList>
            <person name="Bae J.-W."/>
            <person name="Lee S.-Y."/>
        </authorList>
    </citation>
    <scope>NUCLEOTIDE SEQUENCE [LARGE SCALE GENOMIC DNA]</scope>
    <source>
        <strain evidence="6 7">H23M54</strain>
    </source>
</reference>
<feature type="chain" id="PRO_5022008011" evidence="5">
    <location>
        <begin position="20"/>
        <end position="363"/>
    </location>
</feature>
<evidence type="ECO:0000313" key="7">
    <source>
        <dbReference type="Proteomes" id="UP000315395"/>
    </source>
</evidence>
<evidence type="ECO:0000256" key="4">
    <source>
        <dbReference type="SAM" id="MobiDB-lite"/>
    </source>
</evidence>
<name>A0A516GBW6_9MICO</name>
<dbReference type="PANTHER" id="PTHR42953">
    <property type="entry name" value="HIGH-AFFINITY ZINC UPTAKE SYSTEM PROTEIN ZNUA-RELATED"/>
    <property type="match status" value="1"/>
</dbReference>